<comment type="caution">
    <text evidence="3">The sequence shown here is derived from an EMBL/GenBank/DDBJ whole genome shotgun (WGS) entry which is preliminary data.</text>
</comment>
<evidence type="ECO:0000259" key="1">
    <source>
        <dbReference type="Pfam" id="PF13456"/>
    </source>
</evidence>
<dbReference type="PANTHER" id="PTHR48475">
    <property type="entry name" value="RIBONUCLEASE H"/>
    <property type="match status" value="1"/>
</dbReference>
<feature type="non-terminal residue" evidence="3">
    <location>
        <position position="1"/>
    </location>
</feature>
<dbReference type="GO" id="GO:0003676">
    <property type="term" value="F:nucleic acid binding"/>
    <property type="evidence" value="ECO:0007669"/>
    <property type="project" value="InterPro"/>
</dbReference>
<gene>
    <name evidence="3" type="primary">pol</name>
    <name evidence="3" type="ORF">CR513_14636</name>
</gene>
<feature type="domain" description="Reverse transcriptase/retrotransposon-derived protein RNase H-like" evidence="2">
    <location>
        <begin position="74"/>
        <end position="124"/>
    </location>
</feature>
<protein>
    <submittedName>
        <fullName evidence="3">Retrovirus-related Pol polyprotein</fullName>
    </submittedName>
</protein>
<dbReference type="InterPro" id="IPR041577">
    <property type="entry name" value="RT_RNaseH_2"/>
</dbReference>
<reference evidence="3" key="1">
    <citation type="submission" date="2018-05" db="EMBL/GenBank/DDBJ databases">
        <title>Draft genome of Mucuna pruriens seed.</title>
        <authorList>
            <person name="Nnadi N.E."/>
            <person name="Vos R."/>
            <person name="Hasami M.H."/>
            <person name="Devisetty U.K."/>
            <person name="Aguiy J.C."/>
        </authorList>
    </citation>
    <scope>NUCLEOTIDE SEQUENCE [LARGE SCALE GENOMIC DNA]</scope>
    <source>
        <strain evidence="3">JCA_2017</strain>
    </source>
</reference>
<keyword evidence="4" id="KW-1185">Reference proteome</keyword>
<sequence length="388" mass="44342">MAKCTFGVRTGKLLEFIVNERGIELDPDKVKAIWNMPAPKSEKELSGLLGRINYIAPTCSPMFKLLWKNQKMEWNKECQEAFEKIKEYLESPPVLVLAIPIRPLILYLTVLKESMGGILGQLEVSGIRANLFCSGLGHKKTPAIHVGSYYMAYCQNRPLKYIFEKPALIGSALAEQLAHHPLDEYHPLSHKFPDEHILMAEENKSEVKVEGWKLWFDGASNLLGNGIGAVLASSLGQYFPFSARLGFDYTNNMVEYEACAMGITMAIEHQIGKLRVFDDSTLVFYQLREEWETQDAKLIPYHAHITVLAEQFEEISFHYVLQDENQMADALETLSAMLQENQDKEMTIQVRQQSWMAHCQQIEEVEIDGKPWYHDIKEYLKKGDSPYG</sequence>
<name>A0A371HGY4_MUCPR</name>
<dbReference type="Pfam" id="PF13456">
    <property type="entry name" value="RVT_3"/>
    <property type="match status" value="1"/>
</dbReference>
<organism evidence="3 4">
    <name type="scientific">Mucuna pruriens</name>
    <name type="common">Velvet bean</name>
    <name type="synonym">Dolichos pruriens</name>
    <dbReference type="NCBI Taxonomy" id="157652"/>
    <lineage>
        <taxon>Eukaryota</taxon>
        <taxon>Viridiplantae</taxon>
        <taxon>Streptophyta</taxon>
        <taxon>Embryophyta</taxon>
        <taxon>Tracheophyta</taxon>
        <taxon>Spermatophyta</taxon>
        <taxon>Magnoliopsida</taxon>
        <taxon>eudicotyledons</taxon>
        <taxon>Gunneridae</taxon>
        <taxon>Pentapetalae</taxon>
        <taxon>rosids</taxon>
        <taxon>fabids</taxon>
        <taxon>Fabales</taxon>
        <taxon>Fabaceae</taxon>
        <taxon>Papilionoideae</taxon>
        <taxon>50 kb inversion clade</taxon>
        <taxon>NPAAA clade</taxon>
        <taxon>indigoferoid/millettioid clade</taxon>
        <taxon>Phaseoleae</taxon>
        <taxon>Mucuna</taxon>
    </lineage>
</organism>
<dbReference type="Proteomes" id="UP000257109">
    <property type="component" value="Unassembled WGS sequence"/>
</dbReference>
<feature type="domain" description="RNase H type-1" evidence="1">
    <location>
        <begin position="226"/>
        <end position="331"/>
    </location>
</feature>
<dbReference type="CDD" id="cd09279">
    <property type="entry name" value="RNase_HI_like"/>
    <property type="match status" value="1"/>
</dbReference>
<dbReference type="GO" id="GO:0004523">
    <property type="term" value="F:RNA-DNA hybrid ribonuclease activity"/>
    <property type="evidence" value="ECO:0007669"/>
    <property type="project" value="InterPro"/>
</dbReference>
<dbReference type="EMBL" id="QJKJ01002632">
    <property type="protein sequence ID" value="RDY01972.1"/>
    <property type="molecule type" value="Genomic_DNA"/>
</dbReference>
<dbReference type="PANTHER" id="PTHR48475:SF1">
    <property type="entry name" value="RNASE H TYPE-1 DOMAIN-CONTAINING PROTEIN"/>
    <property type="match status" value="1"/>
</dbReference>
<dbReference type="InterPro" id="IPR043128">
    <property type="entry name" value="Rev_trsase/Diguanyl_cyclase"/>
</dbReference>
<dbReference type="InterPro" id="IPR043502">
    <property type="entry name" value="DNA/RNA_pol_sf"/>
</dbReference>
<dbReference type="Gene3D" id="3.30.420.10">
    <property type="entry name" value="Ribonuclease H-like superfamily/Ribonuclease H"/>
    <property type="match status" value="1"/>
</dbReference>
<dbReference type="Gene3D" id="3.30.70.270">
    <property type="match status" value="1"/>
</dbReference>
<evidence type="ECO:0000259" key="2">
    <source>
        <dbReference type="Pfam" id="PF17919"/>
    </source>
</evidence>
<evidence type="ECO:0000313" key="3">
    <source>
        <dbReference type="EMBL" id="RDY01972.1"/>
    </source>
</evidence>
<proteinExistence type="predicted"/>
<dbReference type="Pfam" id="PF17919">
    <property type="entry name" value="RT_RNaseH_2"/>
    <property type="match status" value="1"/>
</dbReference>
<evidence type="ECO:0000313" key="4">
    <source>
        <dbReference type="Proteomes" id="UP000257109"/>
    </source>
</evidence>
<dbReference type="SUPFAM" id="SSF56672">
    <property type="entry name" value="DNA/RNA polymerases"/>
    <property type="match status" value="1"/>
</dbReference>
<dbReference type="AlphaFoldDB" id="A0A371HGY4"/>
<dbReference type="InterPro" id="IPR036397">
    <property type="entry name" value="RNaseH_sf"/>
</dbReference>
<dbReference type="InterPro" id="IPR002156">
    <property type="entry name" value="RNaseH_domain"/>
</dbReference>
<accession>A0A371HGY4</accession>
<dbReference type="OrthoDB" id="2016287at2759"/>